<proteinExistence type="predicted"/>
<feature type="transmembrane region" description="Helical" evidence="2">
    <location>
        <begin position="178"/>
        <end position="200"/>
    </location>
</feature>
<dbReference type="AlphaFoldDB" id="A0A9Y2L4B3"/>
<feature type="region of interest" description="Disordered" evidence="1">
    <location>
        <begin position="253"/>
        <end position="273"/>
    </location>
</feature>
<feature type="transmembrane region" description="Helical" evidence="2">
    <location>
        <begin position="34"/>
        <end position="53"/>
    </location>
</feature>
<reference evidence="3 4" key="1">
    <citation type="submission" date="2023-06" db="EMBL/GenBank/DDBJ databases">
        <title>Parasedimentitalea psychrophila sp. nov., a psychrophilic bacterium isolated from deep-sea sediment.</title>
        <authorList>
            <person name="Li A."/>
        </authorList>
    </citation>
    <scope>NUCLEOTIDE SEQUENCE [LARGE SCALE GENOMIC DNA]</scope>
    <source>
        <strain evidence="3 4">QS115</strain>
        <plasmid evidence="3 4">pQS-1</plasmid>
    </source>
</reference>
<evidence type="ECO:0000313" key="3">
    <source>
        <dbReference type="EMBL" id="WIY27729.1"/>
    </source>
</evidence>
<evidence type="ECO:0000256" key="1">
    <source>
        <dbReference type="SAM" id="MobiDB-lite"/>
    </source>
</evidence>
<evidence type="ECO:0000313" key="4">
    <source>
        <dbReference type="Proteomes" id="UP001238334"/>
    </source>
</evidence>
<keyword evidence="2" id="KW-0812">Transmembrane</keyword>
<dbReference type="KEGG" id="ppso:QPJ95_23425"/>
<gene>
    <name evidence="3" type="ORF">QPJ95_23425</name>
</gene>
<dbReference type="Proteomes" id="UP001238334">
    <property type="component" value="Plasmid pQS-1"/>
</dbReference>
<geneLocation type="plasmid" evidence="3 4">
    <name>pQS-1</name>
</geneLocation>
<name>A0A9Y2L4B3_9RHOB</name>
<sequence length="273" mass="30504">MTKPPPQESGDGRQLPAAPDEIRLTLSSQYLWKFILYGIPAMAVLSVLMTLVKTRSDNFVIVEIADRFILNNEASIPTVLSFLLMLTAAQLAFLAFVSVQKHHKTALNLYWLAAGLILIALAYDEAAQVHETIKAVVMREVFQNHGWIFVAMPVVLTVAVFFVPFLRSLPPRLAKQLIIAIAIFLSGAIVIEGIGGLYNFQMGKDLIYRSITVLEESVELVGISYLNIVLLEHAARQRISLRFCGAEAATLDDRSAPEQDQQADREIRRQDRR</sequence>
<evidence type="ECO:0000256" key="2">
    <source>
        <dbReference type="SAM" id="Phobius"/>
    </source>
</evidence>
<keyword evidence="4" id="KW-1185">Reference proteome</keyword>
<dbReference type="EMBL" id="CP127248">
    <property type="protein sequence ID" value="WIY27729.1"/>
    <property type="molecule type" value="Genomic_DNA"/>
</dbReference>
<keyword evidence="2" id="KW-1133">Transmembrane helix</keyword>
<keyword evidence="2" id="KW-0472">Membrane</keyword>
<feature type="transmembrane region" description="Helical" evidence="2">
    <location>
        <begin position="147"/>
        <end position="166"/>
    </location>
</feature>
<feature type="transmembrane region" description="Helical" evidence="2">
    <location>
        <begin position="74"/>
        <end position="97"/>
    </location>
</feature>
<dbReference type="RefSeq" id="WP_270920733.1">
    <property type="nucleotide sequence ID" value="NZ_CP127248.1"/>
</dbReference>
<organism evidence="3 4">
    <name type="scientific">Parasedimentitalea psychrophila</name>
    <dbReference type="NCBI Taxonomy" id="2997337"/>
    <lineage>
        <taxon>Bacteria</taxon>
        <taxon>Pseudomonadati</taxon>
        <taxon>Pseudomonadota</taxon>
        <taxon>Alphaproteobacteria</taxon>
        <taxon>Rhodobacterales</taxon>
        <taxon>Paracoccaceae</taxon>
        <taxon>Parasedimentitalea</taxon>
    </lineage>
</organism>
<keyword evidence="3" id="KW-0614">Plasmid</keyword>
<protein>
    <submittedName>
        <fullName evidence="3">Uncharacterized protein</fullName>
    </submittedName>
</protein>
<feature type="transmembrane region" description="Helical" evidence="2">
    <location>
        <begin position="109"/>
        <end position="126"/>
    </location>
</feature>
<accession>A0A9Y2L4B3</accession>